<dbReference type="GO" id="GO:0051301">
    <property type="term" value="P:cell division"/>
    <property type="evidence" value="ECO:0007669"/>
    <property type="project" value="UniProtKB-KW"/>
</dbReference>
<dbReference type="EMBL" id="KN823013">
    <property type="protein sequence ID" value="KIO27178.1"/>
    <property type="molecule type" value="Genomic_DNA"/>
</dbReference>
<dbReference type="Gene3D" id="3.30.230.130">
    <property type="entry name" value="Cullin, Chain C, Domain 2"/>
    <property type="match status" value="1"/>
</dbReference>
<dbReference type="InterPro" id="IPR044554">
    <property type="entry name" value="ANAPC2"/>
</dbReference>
<keyword evidence="2" id="KW-0132">Cell division</keyword>
<dbReference type="GO" id="GO:0007091">
    <property type="term" value="P:metaphase/anaphase transition of mitotic cell cycle"/>
    <property type="evidence" value="ECO:0007669"/>
    <property type="project" value="TreeGrafter"/>
</dbReference>
<keyword evidence="4" id="KW-0833">Ubl conjugation pathway</keyword>
<comment type="similarity">
    <text evidence="6">Belongs to the cullin family.</text>
</comment>
<dbReference type="Gene3D" id="1.20.1310.10">
    <property type="entry name" value="Cullin Repeats"/>
    <property type="match status" value="1"/>
</dbReference>
<dbReference type="SUPFAM" id="SSF75632">
    <property type="entry name" value="Cullin homology domain"/>
    <property type="match status" value="1"/>
</dbReference>
<dbReference type="GO" id="GO:0006511">
    <property type="term" value="P:ubiquitin-dependent protein catabolic process"/>
    <property type="evidence" value="ECO:0007669"/>
    <property type="project" value="InterPro"/>
</dbReference>
<dbReference type="GO" id="GO:0005680">
    <property type="term" value="C:anaphase-promoting complex"/>
    <property type="evidence" value="ECO:0007669"/>
    <property type="project" value="TreeGrafter"/>
</dbReference>
<dbReference type="InterPro" id="IPR016158">
    <property type="entry name" value="Cullin_homology"/>
</dbReference>
<name>A0A0C3L0I3_9AGAM</name>
<dbReference type="Proteomes" id="UP000054248">
    <property type="component" value="Unassembled WGS sequence"/>
</dbReference>
<evidence type="ECO:0000256" key="2">
    <source>
        <dbReference type="ARBA" id="ARBA00022618"/>
    </source>
</evidence>
<evidence type="ECO:0000259" key="7">
    <source>
        <dbReference type="PROSITE" id="PS50069"/>
    </source>
</evidence>
<dbReference type="InterPro" id="IPR036388">
    <property type="entry name" value="WH-like_DNA-bd_sf"/>
</dbReference>
<dbReference type="OrthoDB" id="5581181at2759"/>
<dbReference type="InterPro" id="IPR057975">
    <property type="entry name" value="TPR_ANAPC2"/>
</dbReference>
<evidence type="ECO:0000256" key="5">
    <source>
        <dbReference type="ARBA" id="ARBA00023306"/>
    </source>
</evidence>
<dbReference type="AlphaFoldDB" id="A0A0C3L0I3"/>
<evidence type="ECO:0000256" key="4">
    <source>
        <dbReference type="ARBA" id="ARBA00022786"/>
    </source>
</evidence>
<dbReference type="PANTHER" id="PTHR45957:SF1">
    <property type="entry name" value="ANAPHASE-PROMOTING COMPLEX SUBUNIT 2"/>
    <property type="match status" value="1"/>
</dbReference>
<keyword evidence="9" id="KW-1185">Reference proteome</keyword>
<dbReference type="PROSITE" id="PS50069">
    <property type="entry name" value="CULLIN_2"/>
    <property type="match status" value="1"/>
</dbReference>
<evidence type="ECO:0000256" key="1">
    <source>
        <dbReference type="ARBA" id="ARBA00016068"/>
    </source>
</evidence>
<dbReference type="PANTHER" id="PTHR45957">
    <property type="entry name" value="ANAPHASE-PROMOTING COMPLEX SUBUNIT 2"/>
    <property type="match status" value="1"/>
</dbReference>
<dbReference type="SMART" id="SM01013">
    <property type="entry name" value="APC2"/>
    <property type="match status" value="1"/>
</dbReference>
<dbReference type="Gene3D" id="1.10.10.10">
    <property type="entry name" value="Winged helix-like DNA-binding domain superfamily/Winged helix DNA-binding domain"/>
    <property type="match status" value="1"/>
</dbReference>
<dbReference type="GO" id="GO:0070979">
    <property type="term" value="P:protein K11-linked ubiquitination"/>
    <property type="evidence" value="ECO:0007669"/>
    <property type="project" value="TreeGrafter"/>
</dbReference>
<dbReference type="STRING" id="1051891.A0A0C3L0I3"/>
<evidence type="ECO:0000313" key="8">
    <source>
        <dbReference type="EMBL" id="KIO27178.1"/>
    </source>
</evidence>
<protein>
    <recommendedName>
        <fullName evidence="1">Anaphase-promoting complex subunit 2</fullName>
    </recommendedName>
</protein>
<dbReference type="SUPFAM" id="SSF46785">
    <property type="entry name" value="Winged helix' DNA-binding domain"/>
    <property type="match status" value="1"/>
</dbReference>
<proteinExistence type="inferred from homology"/>
<dbReference type="Pfam" id="PF25773">
    <property type="entry name" value="TPR_ANAPC2"/>
    <property type="match status" value="1"/>
</dbReference>
<dbReference type="InterPro" id="IPR014786">
    <property type="entry name" value="ANAPC2_C"/>
</dbReference>
<organism evidence="8 9">
    <name type="scientific">Tulasnella calospora MUT 4182</name>
    <dbReference type="NCBI Taxonomy" id="1051891"/>
    <lineage>
        <taxon>Eukaryota</taxon>
        <taxon>Fungi</taxon>
        <taxon>Dikarya</taxon>
        <taxon>Basidiomycota</taxon>
        <taxon>Agaricomycotina</taxon>
        <taxon>Agaricomycetes</taxon>
        <taxon>Cantharellales</taxon>
        <taxon>Tulasnellaceae</taxon>
        <taxon>Tulasnella</taxon>
    </lineage>
</organism>
<accession>A0A0C3L0I3</accession>
<dbReference type="GO" id="GO:0031625">
    <property type="term" value="F:ubiquitin protein ligase binding"/>
    <property type="evidence" value="ECO:0007669"/>
    <property type="project" value="InterPro"/>
</dbReference>
<dbReference type="HOGENOM" id="CLU_007149_4_2_1"/>
<dbReference type="InterPro" id="IPR036390">
    <property type="entry name" value="WH_DNA-bd_sf"/>
</dbReference>
<evidence type="ECO:0000313" key="9">
    <source>
        <dbReference type="Proteomes" id="UP000054248"/>
    </source>
</evidence>
<feature type="domain" description="Cullin family profile" evidence="7">
    <location>
        <begin position="341"/>
        <end position="528"/>
    </location>
</feature>
<reference evidence="8 9" key="1">
    <citation type="submission" date="2014-04" db="EMBL/GenBank/DDBJ databases">
        <authorList>
            <consortium name="DOE Joint Genome Institute"/>
            <person name="Kuo A."/>
            <person name="Girlanda M."/>
            <person name="Perotto S."/>
            <person name="Kohler A."/>
            <person name="Nagy L.G."/>
            <person name="Floudas D."/>
            <person name="Copeland A."/>
            <person name="Barry K.W."/>
            <person name="Cichocki N."/>
            <person name="Veneault-Fourrey C."/>
            <person name="LaButti K."/>
            <person name="Lindquist E.A."/>
            <person name="Lipzen A."/>
            <person name="Lundell T."/>
            <person name="Morin E."/>
            <person name="Murat C."/>
            <person name="Sun H."/>
            <person name="Tunlid A."/>
            <person name="Henrissat B."/>
            <person name="Grigoriev I.V."/>
            <person name="Hibbett D.S."/>
            <person name="Martin F."/>
            <person name="Nordberg H.P."/>
            <person name="Cantor M.N."/>
            <person name="Hua S.X."/>
        </authorList>
    </citation>
    <scope>NUCLEOTIDE SEQUENCE [LARGE SCALE GENOMIC DNA]</scope>
    <source>
        <strain evidence="8 9">MUT 4182</strain>
    </source>
</reference>
<dbReference type="InterPro" id="IPR036317">
    <property type="entry name" value="Cullin_homology_sf"/>
</dbReference>
<keyword evidence="5" id="KW-0131">Cell cycle</keyword>
<dbReference type="Pfam" id="PF08672">
    <property type="entry name" value="ANAPC2"/>
    <property type="match status" value="1"/>
</dbReference>
<gene>
    <name evidence="8" type="ORF">M407DRAFT_233474</name>
</gene>
<dbReference type="SMART" id="SM00182">
    <property type="entry name" value="CULLIN"/>
    <property type="match status" value="1"/>
</dbReference>
<sequence length="664" mass="75834">MNEYEVAEDLEVVNRMLERVGEWWDAWGTYVPLFNPYLEGSAGYRRTCSIHLNQTLPPSFARAFRELILSTLPSSDPEAPPADPARSQVIFTNLANIGLLSDHEHLMGTTLKEFTTNYVKENCARVWDRQVWNEMKDWFTSTIQPWIEVAYTRTWMKTDAADSRAVVETVSVRYLWHMCEALAQLRISEIFDIIVDYPDSTPALNDLKECLFQTGTRRDLVDTLRASTKKRLLHPGADTKDILTQYVSTIRCLRVLDPLGSLLFSVADPIRQYLRERPDTIRTIVQHLIEPKSELIGEDNEDIKPLQDTSVLTDDYGDFTWMPEPADADAAFRSTRQTDIISTLVSIYDSKDIFVKELQILLGKRLLEIKDQNYDAEIRNLEILKLRFGDVALQVCDVMMKDITDSRRSDTQIHNLRSAQGAGEVGPNSLPIHTTVISRLFWPPVQRSSLVMPGQFRKMQEDYAKAFSVTKPDRKIRFMANIGSVSLDLELKDRTVSLTDVTPLQAAIIELFSSKEVWASDDIGKELGGVDVPSVDKALEYWMDHGVVKSLGNKQFQLLEVAEERKQGGPRPEPAPLTLSLLVEESPGNMVEAQDQEAEQMRVYWQFIQGMLTNFGTLPTDRIHNMLKFSQTYNKTREQLAAFLEALKREGLVDFRDGTWRLVK</sequence>
<reference evidence="9" key="2">
    <citation type="submission" date="2015-01" db="EMBL/GenBank/DDBJ databases">
        <title>Evolutionary Origins and Diversification of the Mycorrhizal Mutualists.</title>
        <authorList>
            <consortium name="DOE Joint Genome Institute"/>
            <consortium name="Mycorrhizal Genomics Consortium"/>
            <person name="Kohler A."/>
            <person name="Kuo A."/>
            <person name="Nagy L.G."/>
            <person name="Floudas D."/>
            <person name="Copeland A."/>
            <person name="Barry K.W."/>
            <person name="Cichocki N."/>
            <person name="Veneault-Fourrey C."/>
            <person name="LaButti K."/>
            <person name="Lindquist E.A."/>
            <person name="Lipzen A."/>
            <person name="Lundell T."/>
            <person name="Morin E."/>
            <person name="Murat C."/>
            <person name="Riley R."/>
            <person name="Ohm R."/>
            <person name="Sun H."/>
            <person name="Tunlid A."/>
            <person name="Henrissat B."/>
            <person name="Grigoriev I.V."/>
            <person name="Hibbett D.S."/>
            <person name="Martin F."/>
        </authorList>
    </citation>
    <scope>NUCLEOTIDE SEQUENCE [LARGE SCALE GENOMIC DNA]</scope>
    <source>
        <strain evidence="9">MUT 4182</strain>
    </source>
</reference>
<keyword evidence="3" id="KW-0498">Mitosis</keyword>
<evidence type="ECO:0000256" key="3">
    <source>
        <dbReference type="ARBA" id="ARBA00022776"/>
    </source>
</evidence>
<evidence type="ECO:0000256" key="6">
    <source>
        <dbReference type="PROSITE-ProRule" id="PRU00330"/>
    </source>
</evidence>